<dbReference type="SMART" id="SM00365">
    <property type="entry name" value="LRR_SD22"/>
    <property type="match status" value="4"/>
</dbReference>
<proteinExistence type="predicted"/>
<evidence type="ECO:0000313" key="6">
    <source>
        <dbReference type="EMBL" id="MBB4800670.1"/>
    </source>
</evidence>
<keyword evidence="7" id="KW-1185">Reference proteome</keyword>
<name>A0A7W7IVL0_9FLAO</name>
<dbReference type="InterPro" id="IPR008979">
    <property type="entry name" value="Galactose-bd-like_sf"/>
</dbReference>
<keyword evidence="1" id="KW-0433">Leucine-rich repeat</keyword>
<dbReference type="Pfam" id="PF18962">
    <property type="entry name" value="Por_Secre_tail"/>
    <property type="match status" value="1"/>
</dbReference>
<organism evidence="6 7">
    <name type="scientific">Flavobacterium nitrogenifigens</name>
    <dbReference type="NCBI Taxonomy" id="1617283"/>
    <lineage>
        <taxon>Bacteria</taxon>
        <taxon>Pseudomonadati</taxon>
        <taxon>Bacteroidota</taxon>
        <taxon>Flavobacteriia</taxon>
        <taxon>Flavobacteriales</taxon>
        <taxon>Flavobacteriaceae</taxon>
        <taxon>Flavobacterium</taxon>
    </lineage>
</organism>
<dbReference type="NCBIfam" id="TIGR04183">
    <property type="entry name" value="Por_Secre_tail"/>
    <property type="match status" value="1"/>
</dbReference>
<dbReference type="InterPro" id="IPR052574">
    <property type="entry name" value="CDIRP"/>
</dbReference>
<comment type="caution">
    <text evidence="6">The sequence shown here is derived from an EMBL/GenBank/DDBJ whole genome shotgun (WGS) entry which is preliminary data.</text>
</comment>
<evidence type="ECO:0000259" key="5">
    <source>
        <dbReference type="Pfam" id="PF18962"/>
    </source>
</evidence>
<dbReference type="GO" id="GO:0035591">
    <property type="term" value="F:signaling adaptor activity"/>
    <property type="evidence" value="ECO:0007669"/>
    <property type="project" value="TreeGrafter"/>
</dbReference>
<feature type="chain" id="PRO_5031365858" evidence="4">
    <location>
        <begin position="21"/>
        <end position="1061"/>
    </location>
</feature>
<dbReference type="Gene3D" id="2.60.120.260">
    <property type="entry name" value="Galactose-binding domain-like"/>
    <property type="match status" value="1"/>
</dbReference>
<evidence type="ECO:0000313" key="7">
    <source>
        <dbReference type="Proteomes" id="UP000561681"/>
    </source>
</evidence>
<evidence type="ECO:0000256" key="1">
    <source>
        <dbReference type="ARBA" id="ARBA00022614"/>
    </source>
</evidence>
<feature type="signal peptide" evidence="4">
    <location>
        <begin position="1"/>
        <end position="20"/>
    </location>
</feature>
<keyword evidence="2 4" id="KW-0732">Signal</keyword>
<dbReference type="AlphaFoldDB" id="A0A7W7IVL0"/>
<evidence type="ECO:0000256" key="2">
    <source>
        <dbReference type="ARBA" id="ARBA00022729"/>
    </source>
</evidence>
<dbReference type="PANTHER" id="PTHR47566:SF1">
    <property type="entry name" value="PROTEIN NUD1"/>
    <property type="match status" value="1"/>
</dbReference>
<dbReference type="InterPro" id="IPR026444">
    <property type="entry name" value="Secre_tail"/>
</dbReference>
<dbReference type="EMBL" id="JACHLD010000001">
    <property type="protein sequence ID" value="MBB4800670.1"/>
    <property type="molecule type" value="Genomic_DNA"/>
</dbReference>
<dbReference type="PANTHER" id="PTHR47566">
    <property type="match status" value="1"/>
</dbReference>
<dbReference type="SUPFAM" id="SSF49785">
    <property type="entry name" value="Galactose-binding domain-like"/>
    <property type="match status" value="1"/>
</dbReference>
<accession>A0A7W7IVL0</accession>
<gene>
    <name evidence="6" type="ORF">HNP37_000709</name>
</gene>
<sequence length="1061" mass="116983">MKTKLLLILLLAHFTFYAQTNLVPNGGFEKWTSKTALSDWTIQNNVTQNAADYWDGFNSAMLSFTNSAPKITTQVPLTAGVTYVVKFKYKYLSSNYNTSHPIVLNINKNGSATPLSSSYFAKNNNWTAVETTFTPDQNLSYDLSISLNTLDNIGFNAAIDYVQIYAKGTEQYTLIPDLSFEKNLIALGYDSGSTDGKVLTSNIATLTSLNIIANTNGVGLVKDLTGIQDFTALTLLNCQGQELTTLDLTKNTALVTLNCQNNLLTNLDISKNSSLSTIICNNNKLTNLDVSEKLALTNLQCTSNKLTSLNTSKNTALITLLCDKNSLTGLDISKNIALVTLDCSTNSLTSLDASKNIALTSLYCKDNSLTSLNVKNGNNTAFYWNSINHLSFSGNKDLKCITVDDVIYSNKNWTENKESGATYALACDGKYTAIPDVRFRLELINLGLDSGYLSGKVLTSNISSVKTLDLSSKNITDLTGIEDFTELTSLSCGNNKLSSIDISKNIALTTFNCSANFTIDFLDISKNINLKILSCHSLNIRDLNLKNNLKLTEINCSYNSLTSLEISNNLDLNILNCSNNRLPLIDVSKNTKLAYFDCSKNKLTNLDVSNNASLTTFYCNSNNLFNLNVKNGNNLKLSKRNFLDNPNLTCINVDAYSTSSWDANKDPKAFYNSNCSGENTPYTLIPDPAFEQKLIDMGIDTDGKNGKVITTNISSLKSLDVSSSNITNLTGIEEFTSLTYLDCGSNKISKIDLTENTVLTTLFCPKNDLEGLNLYKNTFLTYLDCNTNRLKGLDASYLKALTYLDVSHNSIPTDFQDLFLFYNTALTNLNCSYNKLTTVDISRNVALTTFNCSNNLLRTVNTGRNSALVTFICNNNNLENLELTSNLALATFICNNNKLDFLNLSKNVMLSKFDCQYNELRYLNLKNGNNKNFDLTVSNFTNNSSLTCINVDDENYSNANWADKKDTKAVYSTDCNSLGIEDSVFEKALVYPNPTKGEVHINNLVLEKANVYNSLGQLVKSFSFNNGESNNNINLSGLPRGVYYVYLINGDAASAKKIILE</sequence>
<dbReference type="SUPFAM" id="SSF52058">
    <property type="entry name" value="L domain-like"/>
    <property type="match status" value="3"/>
</dbReference>
<keyword evidence="3" id="KW-0677">Repeat</keyword>
<dbReference type="InterPro" id="IPR032675">
    <property type="entry name" value="LRR_dom_sf"/>
</dbReference>
<feature type="domain" description="Secretion system C-terminal sorting" evidence="5">
    <location>
        <begin position="990"/>
        <end position="1059"/>
    </location>
</feature>
<dbReference type="RefSeq" id="WP_184158496.1">
    <property type="nucleotide sequence ID" value="NZ_JACHLD010000001.1"/>
</dbReference>
<dbReference type="Proteomes" id="UP000561681">
    <property type="component" value="Unassembled WGS sequence"/>
</dbReference>
<reference evidence="6 7" key="1">
    <citation type="submission" date="2020-08" db="EMBL/GenBank/DDBJ databases">
        <title>Functional genomics of gut bacteria from endangered species of beetles.</title>
        <authorList>
            <person name="Carlos-Shanley C."/>
        </authorList>
    </citation>
    <scope>NUCLEOTIDE SEQUENCE [LARGE SCALE GENOMIC DNA]</scope>
    <source>
        <strain evidence="6 7">S00142</strain>
    </source>
</reference>
<protein>
    <submittedName>
        <fullName evidence="6">Leucine-rich repeat (LRR) protein</fullName>
    </submittedName>
</protein>
<evidence type="ECO:0000256" key="3">
    <source>
        <dbReference type="ARBA" id="ARBA00022737"/>
    </source>
</evidence>
<dbReference type="Gene3D" id="3.80.10.10">
    <property type="entry name" value="Ribonuclease Inhibitor"/>
    <property type="match status" value="3"/>
</dbReference>
<evidence type="ECO:0000256" key="4">
    <source>
        <dbReference type="SAM" id="SignalP"/>
    </source>
</evidence>